<keyword evidence="2 4" id="KW-0103">Bromodomain</keyword>
<dbReference type="Gene3D" id="1.20.920.10">
    <property type="entry name" value="Bromodomain-like"/>
    <property type="match status" value="1"/>
</dbReference>
<dbReference type="GO" id="GO:0006338">
    <property type="term" value="P:chromatin remodeling"/>
    <property type="evidence" value="ECO:0000318"/>
    <property type="project" value="GO_Central"/>
</dbReference>
<dbReference type="AlphaFoldDB" id="A0A9R0KCP8"/>
<dbReference type="GO" id="GO:0006357">
    <property type="term" value="P:regulation of transcription by RNA polymerase II"/>
    <property type="evidence" value="ECO:0000318"/>
    <property type="project" value="GO_Central"/>
</dbReference>
<feature type="domain" description="NET" evidence="8">
    <location>
        <begin position="272"/>
        <end position="353"/>
    </location>
</feature>
<name>A0A9R0KCP8_SPIOL</name>
<dbReference type="GO" id="GO:0042393">
    <property type="term" value="F:histone binding"/>
    <property type="evidence" value="ECO:0000318"/>
    <property type="project" value="GO_Central"/>
</dbReference>
<dbReference type="GO" id="GO:0005634">
    <property type="term" value="C:nucleus"/>
    <property type="evidence" value="ECO:0000318"/>
    <property type="project" value="GO_Central"/>
</dbReference>
<evidence type="ECO:0000256" key="4">
    <source>
        <dbReference type="PROSITE-ProRule" id="PRU00035"/>
    </source>
</evidence>
<dbReference type="SMART" id="SM00297">
    <property type="entry name" value="BROMO"/>
    <property type="match status" value="1"/>
</dbReference>
<feature type="region of interest" description="Disordered" evidence="6">
    <location>
        <begin position="70"/>
        <end position="96"/>
    </location>
</feature>
<protein>
    <submittedName>
        <fullName evidence="10">Transcription factor GTE6 isoform X1</fullName>
    </submittedName>
</protein>
<dbReference type="InterPro" id="IPR036427">
    <property type="entry name" value="Bromodomain-like_sf"/>
</dbReference>
<evidence type="ECO:0000313" key="10">
    <source>
        <dbReference type="RefSeq" id="XP_021865988.2"/>
    </source>
</evidence>
<dbReference type="InterPro" id="IPR001487">
    <property type="entry name" value="Bromodomain"/>
</dbReference>
<organism evidence="9 10">
    <name type="scientific">Spinacia oleracea</name>
    <name type="common">Spinach</name>
    <dbReference type="NCBI Taxonomy" id="3562"/>
    <lineage>
        <taxon>Eukaryota</taxon>
        <taxon>Viridiplantae</taxon>
        <taxon>Streptophyta</taxon>
        <taxon>Embryophyta</taxon>
        <taxon>Tracheophyta</taxon>
        <taxon>Spermatophyta</taxon>
        <taxon>Magnoliopsida</taxon>
        <taxon>eudicotyledons</taxon>
        <taxon>Gunneridae</taxon>
        <taxon>Pentapetalae</taxon>
        <taxon>Caryophyllales</taxon>
        <taxon>Chenopodiaceae</taxon>
        <taxon>Chenopodioideae</taxon>
        <taxon>Anserineae</taxon>
        <taxon>Spinacia</taxon>
    </lineage>
</organism>
<evidence type="ECO:0000259" key="7">
    <source>
        <dbReference type="PROSITE" id="PS50014"/>
    </source>
</evidence>
<evidence type="ECO:0000259" key="8">
    <source>
        <dbReference type="PROSITE" id="PS51525"/>
    </source>
</evidence>
<dbReference type="PROSITE" id="PS50014">
    <property type="entry name" value="BROMODOMAIN_2"/>
    <property type="match status" value="1"/>
</dbReference>
<proteinExistence type="predicted"/>
<feature type="region of interest" description="Disordered" evidence="6">
    <location>
        <begin position="354"/>
        <end position="394"/>
    </location>
</feature>
<evidence type="ECO:0000256" key="1">
    <source>
        <dbReference type="ARBA" id="ARBA00023015"/>
    </source>
</evidence>
<dbReference type="Proteomes" id="UP000813463">
    <property type="component" value="Chromosome 5"/>
</dbReference>
<keyword evidence="5" id="KW-0175">Coiled coil</keyword>
<gene>
    <name evidence="10" type="primary">LOC110804686</name>
</gene>
<evidence type="ECO:0000313" key="9">
    <source>
        <dbReference type="Proteomes" id="UP000813463"/>
    </source>
</evidence>
<dbReference type="Gene3D" id="1.20.1270.220">
    <property type="match status" value="1"/>
</dbReference>
<feature type="compositionally biased region" description="Polar residues" evidence="6">
    <location>
        <begin position="357"/>
        <end position="366"/>
    </location>
</feature>
<evidence type="ECO:0000256" key="6">
    <source>
        <dbReference type="SAM" id="MobiDB-lite"/>
    </source>
</evidence>
<dbReference type="Pfam" id="PF00439">
    <property type="entry name" value="Bromodomain"/>
    <property type="match status" value="1"/>
</dbReference>
<dbReference type="PANTHER" id="PTHR45926">
    <property type="entry name" value="OSJNBA0053K19.4 PROTEIN"/>
    <property type="match status" value="1"/>
</dbReference>
<dbReference type="InterPro" id="IPR027353">
    <property type="entry name" value="NET_dom"/>
</dbReference>
<keyword evidence="1" id="KW-0805">Transcription regulation</keyword>
<feature type="domain" description="Bromo" evidence="7">
    <location>
        <begin position="146"/>
        <end position="196"/>
    </location>
</feature>
<sequence>MNSNQERLVMESPATFKVPANLGGGVRNDDDDDDEVKAFKHRVNEVSRQVVKLQQEQKIHEIEQFYSSNQEKQLRDSINNSSRGKDKRRHATSRQKQLDCNASFKRMQDLIRQFGIILNQLTQKRNGACSSLDSVDLNGLILNESVVGKPRDFKTIKKRLEAKDDSGYNHVREIYYDVRWILKTAIKYNDVRSDAHVTAKTLLEKFEQKWLLLLPKVMQEEGRREEEAGLKQTYHGHLTKEEAGLKQTYHAQMTKDVICELNKLDMRLKELREDVLRRCSRMSTREKNKLGRGLAKLSGENLLKALEIVAQENPSFQSTAEEVEVDIDNLSESTLRRLKCFVVEKLVAQAKDESKNKQLNGNTAVDTSKALKSKPKRKRQSVDAVAKKRTKKGG</sequence>
<dbReference type="RefSeq" id="XP_021865988.2">
    <property type="nucleotide sequence ID" value="XM_022010296.2"/>
</dbReference>
<keyword evidence="3" id="KW-0804">Transcription</keyword>
<accession>A0A9R0KCP8</accession>
<dbReference type="InterPro" id="IPR038336">
    <property type="entry name" value="NET_sf"/>
</dbReference>
<dbReference type="PROSITE" id="PS51525">
    <property type="entry name" value="NET"/>
    <property type="match status" value="1"/>
</dbReference>
<dbReference type="GO" id="GO:0004674">
    <property type="term" value="F:protein serine/threonine kinase activity"/>
    <property type="evidence" value="ECO:0000318"/>
    <property type="project" value="GO_Central"/>
</dbReference>
<dbReference type="GeneID" id="110804686"/>
<dbReference type="Pfam" id="PF17035">
    <property type="entry name" value="BET"/>
    <property type="match status" value="1"/>
</dbReference>
<reference evidence="9" key="1">
    <citation type="journal article" date="2021" name="Nat. Commun.">
        <title>Genomic analyses provide insights into spinach domestication and the genetic basis of agronomic traits.</title>
        <authorList>
            <person name="Cai X."/>
            <person name="Sun X."/>
            <person name="Xu C."/>
            <person name="Sun H."/>
            <person name="Wang X."/>
            <person name="Ge C."/>
            <person name="Zhang Z."/>
            <person name="Wang Q."/>
            <person name="Fei Z."/>
            <person name="Jiao C."/>
            <person name="Wang Q."/>
        </authorList>
    </citation>
    <scope>NUCLEOTIDE SEQUENCE [LARGE SCALE GENOMIC DNA]</scope>
    <source>
        <strain evidence="9">cv. Varoflay</strain>
    </source>
</reference>
<keyword evidence="9" id="KW-1185">Reference proteome</keyword>
<dbReference type="KEGG" id="soe:110804686"/>
<evidence type="ECO:0000256" key="5">
    <source>
        <dbReference type="SAM" id="Coils"/>
    </source>
</evidence>
<feature type="coiled-coil region" evidence="5">
    <location>
        <begin position="36"/>
        <end position="63"/>
    </location>
</feature>
<dbReference type="GO" id="GO:0003682">
    <property type="term" value="F:chromatin binding"/>
    <property type="evidence" value="ECO:0000318"/>
    <property type="project" value="GO_Central"/>
</dbReference>
<evidence type="ECO:0000256" key="3">
    <source>
        <dbReference type="ARBA" id="ARBA00023163"/>
    </source>
</evidence>
<reference evidence="10" key="2">
    <citation type="submission" date="2025-08" db="UniProtKB">
        <authorList>
            <consortium name="RefSeq"/>
        </authorList>
    </citation>
    <scope>IDENTIFICATION</scope>
    <source>
        <tissue evidence="10">Leaf</tissue>
    </source>
</reference>
<dbReference type="GO" id="GO:0000785">
    <property type="term" value="C:chromatin"/>
    <property type="evidence" value="ECO:0000318"/>
    <property type="project" value="GO_Central"/>
</dbReference>
<feature type="compositionally biased region" description="Polar residues" evidence="6">
    <location>
        <begin position="70"/>
        <end position="82"/>
    </location>
</feature>
<evidence type="ECO:0000256" key="2">
    <source>
        <dbReference type="ARBA" id="ARBA00023117"/>
    </source>
</evidence>
<dbReference type="SUPFAM" id="SSF47370">
    <property type="entry name" value="Bromodomain"/>
    <property type="match status" value="1"/>
</dbReference>